<evidence type="ECO:0000313" key="8">
    <source>
        <dbReference type="Proteomes" id="UP000655420"/>
    </source>
</evidence>
<comment type="similarity">
    <text evidence="1">Belongs to the peptidase C15 family.</text>
</comment>
<keyword evidence="4" id="KW-0378">Hydrolase</keyword>
<keyword evidence="8" id="KW-1185">Reference proteome</keyword>
<comment type="catalytic activity">
    <reaction evidence="6">
        <text>Release of an N-terminal pyroglutamyl group from a polypeptide, the second amino acid generally not being Pro.</text>
        <dbReference type="EC" id="3.4.19.3"/>
    </reaction>
</comment>
<dbReference type="PANTHER" id="PTHR23402">
    <property type="entry name" value="PROTEASE FAMILY C15 PYROGLUTAMYL-PEPTIDASE I-RELATED"/>
    <property type="match status" value="1"/>
</dbReference>
<comment type="caution">
    <text evidence="7">The sequence shown here is derived from an EMBL/GenBank/DDBJ whole genome shotgun (WGS) entry which is preliminary data.</text>
</comment>
<dbReference type="EC" id="3.4.19.3" evidence="6"/>
<evidence type="ECO:0000256" key="5">
    <source>
        <dbReference type="ARBA" id="ARBA00022807"/>
    </source>
</evidence>
<dbReference type="GO" id="GO:0006508">
    <property type="term" value="P:proteolysis"/>
    <property type="evidence" value="ECO:0007669"/>
    <property type="project" value="UniProtKB-KW"/>
</dbReference>
<keyword evidence="3" id="KW-0645">Protease</keyword>
<dbReference type="PANTHER" id="PTHR23402:SF1">
    <property type="entry name" value="PYROGLUTAMYL-PEPTIDASE I"/>
    <property type="match status" value="1"/>
</dbReference>
<dbReference type="PROSITE" id="PS01334">
    <property type="entry name" value="PYRASE_CYS"/>
    <property type="match status" value="1"/>
</dbReference>
<dbReference type="InterPro" id="IPR016125">
    <property type="entry name" value="Peptidase_C15-like"/>
</dbReference>
<dbReference type="AlphaFoldDB" id="A0A8J7M7Q8"/>
<proteinExistence type="inferred from homology"/>
<dbReference type="InterPro" id="IPR033694">
    <property type="entry name" value="PGPEP1_Cys_AS"/>
</dbReference>
<protein>
    <recommendedName>
        <fullName evidence="6">Pyroglutamyl-peptidase I</fullName>
        <ecNumber evidence="6">3.4.19.3</ecNumber>
    </recommendedName>
</protein>
<dbReference type="RefSeq" id="WP_200610034.1">
    <property type="nucleotide sequence ID" value="NZ_JAEHHL010000006.1"/>
</dbReference>
<evidence type="ECO:0000256" key="2">
    <source>
        <dbReference type="ARBA" id="ARBA00022490"/>
    </source>
</evidence>
<dbReference type="GO" id="GO:0016920">
    <property type="term" value="F:pyroglutamyl-peptidase activity"/>
    <property type="evidence" value="ECO:0007669"/>
    <property type="project" value="UniProtKB-EC"/>
</dbReference>
<keyword evidence="5" id="KW-0788">Thiol protease</keyword>
<evidence type="ECO:0000256" key="6">
    <source>
        <dbReference type="PROSITE-ProRule" id="PRU10077"/>
    </source>
</evidence>
<dbReference type="Proteomes" id="UP000655420">
    <property type="component" value="Unassembled WGS sequence"/>
</dbReference>
<feature type="active site" evidence="6">
    <location>
        <position position="123"/>
    </location>
</feature>
<dbReference type="InterPro" id="IPR000816">
    <property type="entry name" value="Peptidase_C15"/>
</dbReference>
<sequence>MARVLMTGFEPFRHWQVNSSWEAVRLLGGRLRDVAAACLPVEHHAAAQAVRELIAREGPEVVLLAGLAPDPVLRLETVARPGPLAPWAGGVRRGRWGWPEALGALRSAGLPVRVSRDAGGYVCDTTYWAALGEGPRRVAFMHLPPPGPVWTPERAARALSAALAGAGLRER</sequence>
<accession>A0A8J7M7Q8</accession>
<dbReference type="GO" id="GO:0005829">
    <property type="term" value="C:cytosol"/>
    <property type="evidence" value="ECO:0007669"/>
    <property type="project" value="InterPro"/>
</dbReference>
<evidence type="ECO:0000313" key="7">
    <source>
        <dbReference type="EMBL" id="MBK0399846.1"/>
    </source>
</evidence>
<evidence type="ECO:0000256" key="3">
    <source>
        <dbReference type="ARBA" id="ARBA00022670"/>
    </source>
</evidence>
<dbReference type="Pfam" id="PF01470">
    <property type="entry name" value="Peptidase_C15"/>
    <property type="match status" value="1"/>
</dbReference>
<dbReference type="EMBL" id="JAEHHL010000006">
    <property type="protein sequence ID" value="MBK0399846.1"/>
    <property type="molecule type" value="Genomic_DNA"/>
</dbReference>
<dbReference type="Gene3D" id="3.40.630.20">
    <property type="entry name" value="Peptidase C15, pyroglutamyl peptidase I-like"/>
    <property type="match status" value="2"/>
</dbReference>
<name>A0A8J7M7Q8_9RHOB</name>
<evidence type="ECO:0000256" key="4">
    <source>
        <dbReference type="ARBA" id="ARBA00022801"/>
    </source>
</evidence>
<keyword evidence="2" id="KW-0963">Cytoplasm</keyword>
<dbReference type="PRINTS" id="PR00706">
    <property type="entry name" value="PYROGLUPTASE"/>
</dbReference>
<organism evidence="7 8">
    <name type="scientific">Thermohalobaculum xanthum</name>
    <dbReference type="NCBI Taxonomy" id="2753746"/>
    <lineage>
        <taxon>Bacteria</taxon>
        <taxon>Pseudomonadati</taxon>
        <taxon>Pseudomonadota</taxon>
        <taxon>Alphaproteobacteria</taxon>
        <taxon>Rhodobacterales</taxon>
        <taxon>Paracoccaceae</taxon>
        <taxon>Thermohalobaculum</taxon>
    </lineage>
</organism>
<evidence type="ECO:0000256" key="1">
    <source>
        <dbReference type="ARBA" id="ARBA00006641"/>
    </source>
</evidence>
<dbReference type="InterPro" id="IPR036440">
    <property type="entry name" value="Peptidase_C15-like_sf"/>
</dbReference>
<gene>
    <name evidence="7" type="ORF">H0I76_11650</name>
</gene>
<reference evidence="7" key="1">
    <citation type="submission" date="2020-12" db="EMBL/GenBank/DDBJ databases">
        <title>Bacterial taxonomy.</title>
        <authorList>
            <person name="Pan X."/>
        </authorList>
    </citation>
    <scope>NUCLEOTIDE SEQUENCE</scope>
    <source>
        <strain evidence="7">M0105</strain>
    </source>
</reference>
<dbReference type="SUPFAM" id="SSF53182">
    <property type="entry name" value="Pyrrolidone carboxyl peptidase (pyroglutamate aminopeptidase)"/>
    <property type="match status" value="1"/>
</dbReference>